<dbReference type="OrthoDB" id="2349883at2759"/>
<dbReference type="HOGENOM" id="CLU_467015_0_0_1"/>
<sequence length="673" mass="76186">MTALKLVQLGSAGRAQLLRHALPKAARTALIYSSSSTISVAPRSATSAHLRHATTKAASSASESSPKSPSAAAAPVSGVPRHHQAKVEVLPFRISSKSAREYLTTLAKTEVMPRVMTQWDIIKHQFRSLNPFRDFEADEQIVKLERMTALYLPTWIIDASFEAKCRGNDGKAEANFITISSRFPGHSWKPMDSLPLFPPPPYDMKPNQANSADPSLDPNANREAWETLAMVDYESYESYLKTKGNSKVQIKGGLPEPLPFTISPLFLPDMIRDKLESADATFIAELAAGFELPGGDKHGLGLTMSLVDEDGKPITSPPVRFEPGSLKIDMMAAYPIMMPLHMAEFSYVEAEDGETRHLTFVMGAWDTSGLLFCMKEQGEDWKQPGQGAGPLLLHSLDLYPRPPIKTQLNEWYEREREQERSTQRRDWWVESKLDPTDPFTRPNLTRKEIEAEYDRYRAQSNKDLQSDLESRLKEKLKTELPIAAEIEKRSAELLERADWIHWERDEREAFQVRTARSDPARTMITKAQKERYAAAVASARKAPTDPRPLQWLSQRDERQAELEHPDREAGLGRYIFWSSPHVQRLSHNVYANRRYLREAIPEVLRSRKQMAGLAEGGYNVDTSLIKVNLQDGRKLSGDEAYQTVAANDLSMRQQREALKPRWLKALQNSVIRR</sequence>
<dbReference type="AlphaFoldDB" id="A0A081CBM4"/>
<dbReference type="RefSeq" id="XP_014657710.1">
    <property type="nucleotide sequence ID" value="XM_014802224.1"/>
</dbReference>
<evidence type="ECO:0000313" key="1">
    <source>
        <dbReference type="EMBL" id="GAK64070.1"/>
    </source>
</evidence>
<protein>
    <submittedName>
        <fullName evidence="1">Uncharacterized protein</fullName>
    </submittedName>
</protein>
<reference evidence="2" key="1">
    <citation type="journal article" date="2014" name="Genome Announc.">
        <title>Draft Genome Sequence of the Yeast Pseudozyma antarctica Type Strain JCM10317, a Producer of the Glycolipid Biosurfactants, Mannosylerythritol Lipids.</title>
        <authorList>
            <person name="Saika A."/>
            <person name="Koike H."/>
            <person name="Hori T."/>
            <person name="Fukuoka T."/>
            <person name="Sato S."/>
            <person name="Habe H."/>
            <person name="Kitamoto D."/>
            <person name="Morita T."/>
        </authorList>
    </citation>
    <scope>NUCLEOTIDE SEQUENCE [LARGE SCALE GENOMIC DNA]</scope>
    <source>
        <strain evidence="2">JCM 10317</strain>
    </source>
</reference>
<evidence type="ECO:0000313" key="2">
    <source>
        <dbReference type="Proteomes" id="UP000053758"/>
    </source>
</evidence>
<name>A0A081CBM4_PSEA2</name>
<gene>
    <name evidence="1" type="ORF">PAN0_004d2279</name>
</gene>
<proteinExistence type="predicted"/>
<dbReference type="Proteomes" id="UP000053758">
    <property type="component" value="Unassembled WGS sequence"/>
</dbReference>
<organism evidence="1 2">
    <name type="scientific">Pseudozyma antarctica</name>
    <name type="common">Yeast</name>
    <name type="synonym">Candida antarctica</name>
    <dbReference type="NCBI Taxonomy" id="84753"/>
    <lineage>
        <taxon>Eukaryota</taxon>
        <taxon>Fungi</taxon>
        <taxon>Dikarya</taxon>
        <taxon>Basidiomycota</taxon>
        <taxon>Ustilaginomycotina</taxon>
        <taxon>Ustilaginomycetes</taxon>
        <taxon>Ustilaginales</taxon>
        <taxon>Ustilaginaceae</taxon>
        <taxon>Moesziomyces</taxon>
    </lineage>
</organism>
<keyword evidence="2" id="KW-1185">Reference proteome</keyword>
<accession>A0A081CBM4</accession>
<dbReference type="GeneID" id="26303212"/>
<dbReference type="EMBL" id="DF830071">
    <property type="protein sequence ID" value="GAK64070.1"/>
    <property type="molecule type" value="Genomic_DNA"/>
</dbReference>